<dbReference type="Gene3D" id="3.40.50.2000">
    <property type="entry name" value="Glycogen Phosphorylase B"/>
    <property type="match status" value="2"/>
</dbReference>
<evidence type="ECO:0000259" key="1">
    <source>
        <dbReference type="Pfam" id="PF13579"/>
    </source>
</evidence>
<dbReference type="Pfam" id="PF13579">
    <property type="entry name" value="Glyco_trans_4_4"/>
    <property type="match status" value="1"/>
</dbReference>
<feature type="domain" description="Glycosyltransferase subfamily 4-like N-terminal" evidence="1">
    <location>
        <begin position="23"/>
        <end position="183"/>
    </location>
</feature>
<dbReference type="CDD" id="cd03794">
    <property type="entry name" value="GT4_WbuB-like"/>
    <property type="match status" value="1"/>
</dbReference>
<dbReference type="PANTHER" id="PTHR45947">
    <property type="entry name" value="SULFOQUINOVOSYL TRANSFERASE SQD2"/>
    <property type="match status" value="1"/>
</dbReference>
<evidence type="ECO:0000313" key="2">
    <source>
        <dbReference type="EMBL" id="HFK98623.1"/>
    </source>
</evidence>
<keyword evidence="2" id="KW-0808">Transferase</keyword>
<dbReference type="Pfam" id="PF13692">
    <property type="entry name" value="Glyco_trans_1_4"/>
    <property type="match status" value="1"/>
</dbReference>
<protein>
    <submittedName>
        <fullName evidence="2">Glycosyltransferase</fullName>
    </submittedName>
</protein>
<reference evidence="2" key="1">
    <citation type="journal article" date="2020" name="mSystems">
        <title>Genome- and Community-Level Interaction Insights into Carbon Utilization and Element Cycling Functions of Hydrothermarchaeota in Hydrothermal Sediment.</title>
        <authorList>
            <person name="Zhou Z."/>
            <person name="Liu Y."/>
            <person name="Xu W."/>
            <person name="Pan J."/>
            <person name="Luo Z.H."/>
            <person name="Li M."/>
        </authorList>
    </citation>
    <scope>NUCLEOTIDE SEQUENCE [LARGE SCALE GENOMIC DNA]</scope>
    <source>
        <strain evidence="2">SpSt-456</strain>
    </source>
</reference>
<name>A0A832A376_9BACT</name>
<dbReference type="AlphaFoldDB" id="A0A832A376"/>
<dbReference type="GO" id="GO:0016757">
    <property type="term" value="F:glycosyltransferase activity"/>
    <property type="evidence" value="ECO:0007669"/>
    <property type="project" value="TreeGrafter"/>
</dbReference>
<dbReference type="EMBL" id="DSTK01000041">
    <property type="protein sequence ID" value="HFK98623.1"/>
    <property type="molecule type" value="Genomic_DNA"/>
</dbReference>
<proteinExistence type="predicted"/>
<dbReference type="PANTHER" id="PTHR45947:SF3">
    <property type="entry name" value="SULFOQUINOVOSYL TRANSFERASE SQD2"/>
    <property type="match status" value="1"/>
</dbReference>
<comment type="caution">
    <text evidence="2">The sequence shown here is derived from an EMBL/GenBank/DDBJ whole genome shotgun (WGS) entry which is preliminary data.</text>
</comment>
<organism evidence="2">
    <name type="scientific">Desulfacinum infernum</name>
    <dbReference type="NCBI Taxonomy" id="35837"/>
    <lineage>
        <taxon>Bacteria</taxon>
        <taxon>Pseudomonadati</taxon>
        <taxon>Thermodesulfobacteriota</taxon>
        <taxon>Syntrophobacteria</taxon>
        <taxon>Syntrophobacterales</taxon>
        <taxon>Syntrophobacteraceae</taxon>
        <taxon>Desulfacinum</taxon>
    </lineage>
</organism>
<accession>A0A832A376</accession>
<sequence>MAELTSKPCHVLMLLSNAFDPDPRVYREAKALVAAGYRVTILCWDRERTRPMREMRDGIAVERIYVRSTHGRGAPQVLFLALFWVRALFRALRMTIHVIHAHDFDTLPLGFLIARCKCVPIVYDAHESYGDMLENVPAWMKRLIFAAENVFISRVDALITVGEILEGFFRSRGAQKTFVVGNWKDPEEFAVDEDLLALERGRLGIDDGRLVISFIANLGLERQIGPLIEAVKDMPEVLLIVGGKGPAAPLVREASEKLDNIRYLGFVDPARIPVYTALSHVVYYGFDPQNANSRFSAPNKLFEAIACGRALISVDFGEIGRLIKRYQLGCILPQYTPEAIRDALKALSVPEVRQKVLQGAQKASQTYTWREASRRLVTVYGRITSCRGSCGSPWDWPGSRKGGGGGTDE</sequence>
<dbReference type="SUPFAM" id="SSF53756">
    <property type="entry name" value="UDP-Glycosyltransferase/glycogen phosphorylase"/>
    <property type="match status" value="1"/>
</dbReference>
<dbReference type="InterPro" id="IPR050194">
    <property type="entry name" value="Glycosyltransferase_grp1"/>
</dbReference>
<dbReference type="InterPro" id="IPR028098">
    <property type="entry name" value="Glyco_trans_4-like_N"/>
</dbReference>
<gene>
    <name evidence="2" type="ORF">ENS06_15020</name>
</gene>